<dbReference type="EMBL" id="CADEAL010004081">
    <property type="protein sequence ID" value="CAB1451234.1"/>
    <property type="molecule type" value="Genomic_DNA"/>
</dbReference>
<dbReference type="AlphaFoldDB" id="A0A9N7VJE6"/>
<evidence type="ECO:0000313" key="1">
    <source>
        <dbReference type="EMBL" id="CAB1451234.1"/>
    </source>
</evidence>
<reference evidence="1" key="1">
    <citation type="submission" date="2020-03" db="EMBL/GenBank/DDBJ databases">
        <authorList>
            <person name="Weist P."/>
        </authorList>
    </citation>
    <scope>NUCLEOTIDE SEQUENCE</scope>
</reference>
<sequence>MANHPLLHTQYYTTEKLKAMSKLLLKEPTHFDADAARIQEDMEVMSDFELHRLCQQYSTISSYQLETITCLTLGSSTTSKRCWPLYKTRYFNRYLLKTVGWHNAL</sequence>
<comment type="caution">
    <text evidence="1">The sequence shown here is derived from an EMBL/GenBank/DDBJ whole genome shotgun (WGS) entry which is preliminary data.</text>
</comment>
<proteinExistence type="predicted"/>
<keyword evidence="2" id="KW-1185">Reference proteome</keyword>
<accession>A0A9N7VJE6</accession>
<protein>
    <submittedName>
        <fullName evidence="1">Uncharacterized protein</fullName>
    </submittedName>
</protein>
<dbReference type="Proteomes" id="UP001153269">
    <property type="component" value="Unassembled WGS sequence"/>
</dbReference>
<evidence type="ECO:0000313" key="2">
    <source>
        <dbReference type="Proteomes" id="UP001153269"/>
    </source>
</evidence>
<gene>
    <name evidence="1" type="ORF">PLEPLA_LOCUS38927</name>
</gene>
<name>A0A9N7VJE6_PLEPL</name>
<organism evidence="1 2">
    <name type="scientific">Pleuronectes platessa</name>
    <name type="common">European plaice</name>
    <dbReference type="NCBI Taxonomy" id="8262"/>
    <lineage>
        <taxon>Eukaryota</taxon>
        <taxon>Metazoa</taxon>
        <taxon>Chordata</taxon>
        <taxon>Craniata</taxon>
        <taxon>Vertebrata</taxon>
        <taxon>Euteleostomi</taxon>
        <taxon>Actinopterygii</taxon>
        <taxon>Neopterygii</taxon>
        <taxon>Teleostei</taxon>
        <taxon>Neoteleostei</taxon>
        <taxon>Acanthomorphata</taxon>
        <taxon>Carangaria</taxon>
        <taxon>Pleuronectiformes</taxon>
        <taxon>Pleuronectoidei</taxon>
        <taxon>Pleuronectidae</taxon>
        <taxon>Pleuronectes</taxon>
    </lineage>
</organism>